<name>A0AAV5MZ37_9GAMM</name>
<dbReference type="InterPro" id="IPR013785">
    <property type="entry name" value="Aldolase_TIM"/>
</dbReference>
<reference evidence="9" key="1">
    <citation type="submission" date="2022-06" db="EMBL/GenBank/DDBJ databases">
        <title>Draft genome sequences of Leminorella grimontii str. JCM5902.</title>
        <authorList>
            <person name="Wakabayashi Y."/>
            <person name="Kojima K."/>
        </authorList>
    </citation>
    <scope>NUCLEOTIDE SEQUENCE</scope>
    <source>
        <strain evidence="9">JCM 5902</strain>
    </source>
</reference>
<dbReference type="InterPro" id="IPR034491">
    <property type="entry name" value="Anaerob_Ser_sulfatase-maturase"/>
</dbReference>
<evidence type="ECO:0000256" key="1">
    <source>
        <dbReference type="ARBA" id="ARBA00001966"/>
    </source>
</evidence>
<evidence type="ECO:0000313" key="9">
    <source>
        <dbReference type="EMBL" id="GKX55116.1"/>
    </source>
</evidence>
<keyword evidence="10" id="KW-1185">Reference proteome</keyword>
<dbReference type="RefSeq" id="WP_027274056.1">
    <property type="nucleotide sequence ID" value="NZ_BRLH01000002.1"/>
</dbReference>
<dbReference type="PROSITE" id="PS51918">
    <property type="entry name" value="RADICAL_SAM"/>
    <property type="match status" value="1"/>
</dbReference>
<dbReference type="SFLD" id="SFLDF00285">
    <property type="entry name" value="anaerobic_Ser-type_sulfatase-m"/>
    <property type="match status" value="1"/>
</dbReference>
<feature type="domain" description="Radical SAM core" evidence="8">
    <location>
        <begin position="1"/>
        <end position="231"/>
    </location>
</feature>
<dbReference type="SFLD" id="SFLDG01067">
    <property type="entry name" value="SPASM/twitch_domain_containing"/>
    <property type="match status" value="1"/>
</dbReference>
<dbReference type="GO" id="GO:0051539">
    <property type="term" value="F:4 iron, 4 sulfur cluster binding"/>
    <property type="evidence" value="ECO:0007669"/>
    <property type="project" value="UniProtKB-KW"/>
</dbReference>
<comment type="cofactor">
    <cofactor evidence="1">
        <name>[4Fe-4S] cluster</name>
        <dbReference type="ChEBI" id="CHEBI:49883"/>
    </cofactor>
</comment>
<evidence type="ECO:0000256" key="5">
    <source>
        <dbReference type="ARBA" id="ARBA00023004"/>
    </source>
</evidence>
<dbReference type="SFLD" id="SFLDG01072">
    <property type="entry name" value="dehydrogenase_like"/>
    <property type="match status" value="1"/>
</dbReference>
<dbReference type="InterPro" id="IPR047207">
    <property type="entry name" value="SPASM_anSME"/>
</dbReference>
<evidence type="ECO:0000256" key="6">
    <source>
        <dbReference type="ARBA" id="ARBA00023014"/>
    </source>
</evidence>
<dbReference type="InterPro" id="IPR023867">
    <property type="entry name" value="Sulphatase_maturase_rSAM"/>
</dbReference>
<gene>
    <name evidence="9" type="ORF">SOASR030_12280</name>
</gene>
<sequence length="390" mass="44802">MHFTIKPTSYQCNIKCDYCFYLEKETVFKHEGWMNDETLSAFISRYIEASPGNDVYFTWQGGEPTMAGIDFFRRALSYQERFKKGKTIHNALQTNGLLLNDEWCRFLKDNQFLVGISIDGPQEMHDRYRRTRAGKGTFDKVMAAIERLKQHGVEFNTLTVVNAHNVQHPLEVYEFLKSIGSRHMQFIELLETAKPNVCFGSLEEKHDVIAFSVPAAAYGRFMSAIFKQWVKNDVGDVFVRQFETFVSRFLGNGHTSCIFQESCKDNMVIESNGDIYECDHFVYDGYKTGNIHRDSLKTMSSVTLSAQKKKLSLECQQCSYRPICHGGCPKHRINRGTDNPISYFCEGYKIMFATMVPYLNAMVELAKNGIPVYQIREIADRIDAAVAQRP</sequence>
<dbReference type="InterPro" id="IPR058240">
    <property type="entry name" value="rSAM_sf"/>
</dbReference>
<evidence type="ECO:0000256" key="7">
    <source>
        <dbReference type="ARBA" id="ARBA00023601"/>
    </source>
</evidence>
<keyword evidence="2" id="KW-0004">4Fe-4S</keyword>
<accession>A0AAV5MZ37</accession>
<dbReference type="NCBIfam" id="TIGR03942">
    <property type="entry name" value="sulfatase_rSAM"/>
    <property type="match status" value="1"/>
</dbReference>
<dbReference type="GO" id="GO:0016491">
    <property type="term" value="F:oxidoreductase activity"/>
    <property type="evidence" value="ECO:0007669"/>
    <property type="project" value="InterPro"/>
</dbReference>
<dbReference type="SFLD" id="SFLDG01386">
    <property type="entry name" value="main_SPASM_domain-containing"/>
    <property type="match status" value="1"/>
</dbReference>
<evidence type="ECO:0000256" key="3">
    <source>
        <dbReference type="ARBA" id="ARBA00022691"/>
    </source>
</evidence>
<comment type="similarity">
    <text evidence="7">Belongs to the radical SAM superfamily. Anaerobic sulfatase-maturating enzyme family.</text>
</comment>
<dbReference type="InterPro" id="IPR023885">
    <property type="entry name" value="4Fe4S-binding_SPASM_dom"/>
</dbReference>
<dbReference type="Pfam" id="PF13186">
    <property type="entry name" value="SPASM"/>
    <property type="match status" value="1"/>
</dbReference>
<dbReference type="SFLD" id="SFLDG01384">
    <property type="entry name" value="thioether_bond_formation_requi"/>
    <property type="match status" value="1"/>
</dbReference>
<dbReference type="InterPro" id="IPR007197">
    <property type="entry name" value="rSAM"/>
</dbReference>
<dbReference type="SFLD" id="SFLDS00029">
    <property type="entry name" value="Radical_SAM"/>
    <property type="match status" value="1"/>
</dbReference>
<dbReference type="CDD" id="cd01335">
    <property type="entry name" value="Radical_SAM"/>
    <property type="match status" value="1"/>
</dbReference>
<dbReference type="GO" id="GO:0046872">
    <property type="term" value="F:metal ion binding"/>
    <property type="evidence" value="ECO:0007669"/>
    <property type="project" value="UniProtKB-KW"/>
</dbReference>
<evidence type="ECO:0000313" key="10">
    <source>
        <dbReference type="Proteomes" id="UP001058124"/>
    </source>
</evidence>
<keyword evidence="5" id="KW-0408">Iron</keyword>
<keyword evidence="4" id="KW-0479">Metal-binding</keyword>
<protein>
    <recommendedName>
        <fullName evidence="8">Radical SAM core domain-containing protein</fullName>
    </recommendedName>
</protein>
<dbReference type="NCBIfam" id="TIGR04085">
    <property type="entry name" value="rSAM_more_4Fe4S"/>
    <property type="match status" value="1"/>
</dbReference>
<dbReference type="PANTHER" id="PTHR43273">
    <property type="entry name" value="ANAEROBIC SULFATASE-MATURATING ENZYME HOMOLOG ASLB-RELATED"/>
    <property type="match status" value="1"/>
</dbReference>
<dbReference type="AlphaFoldDB" id="A0AAV5MZ37"/>
<dbReference type="PANTHER" id="PTHR43273:SF3">
    <property type="entry name" value="ANAEROBIC SULFATASE-MATURATING ENZYME HOMOLOG ASLB-RELATED"/>
    <property type="match status" value="1"/>
</dbReference>
<keyword evidence="3" id="KW-0949">S-adenosyl-L-methionine</keyword>
<evidence type="ECO:0000259" key="8">
    <source>
        <dbReference type="PROSITE" id="PS51918"/>
    </source>
</evidence>
<dbReference type="SUPFAM" id="SSF102114">
    <property type="entry name" value="Radical SAM enzymes"/>
    <property type="match status" value="1"/>
</dbReference>
<comment type="caution">
    <text evidence="9">The sequence shown here is derived from an EMBL/GenBank/DDBJ whole genome shotgun (WGS) entry which is preliminary data.</text>
</comment>
<keyword evidence="6" id="KW-0411">Iron-sulfur</keyword>
<dbReference type="EMBL" id="BRLH01000002">
    <property type="protein sequence ID" value="GKX55116.1"/>
    <property type="molecule type" value="Genomic_DNA"/>
</dbReference>
<evidence type="ECO:0000256" key="4">
    <source>
        <dbReference type="ARBA" id="ARBA00022723"/>
    </source>
</evidence>
<dbReference type="Gene3D" id="3.20.20.70">
    <property type="entry name" value="Aldolase class I"/>
    <property type="match status" value="1"/>
</dbReference>
<dbReference type="CDD" id="cd21120">
    <property type="entry name" value="SPASM_anSME"/>
    <property type="match status" value="1"/>
</dbReference>
<proteinExistence type="inferred from homology"/>
<dbReference type="Proteomes" id="UP001058124">
    <property type="component" value="Unassembled WGS sequence"/>
</dbReference>
<dbReference type="Pfam" id="PF04055">
    <property type="entry name" value="Radical_SAM"/>
    <property type="match status" value="1"/>
</dbReference>
<evidence type="ECO:0000256" key="2">
    <source>
        <dbReference type="ARBA" id="ARBA00022485"/>
    </source>
</evidence>
<organism evidence="9 10">
    <name type="scientific">Leminorella grimontii</name>
    <dbReference type="NCBI Taxonomy" id="82981"/>
    <lineage>
        <taxon>Bacteria</taxon>
        <taxon>Pseudomonadati</taxon>
        <taxon>Pseudomonadota</taxon>
        <taxon>Gammaproteobacteria</taxon>
        <taxon>Enterobacterales</taxon>
        <taxon>Budviciaceae</taxon>
        <taxon>Leminorella</taxon>
    </lineage>
</organism>